<feature type="binding site" evidence="8">
    <location>
        <position position="222"/>
    </location>
    <ligand>
        <name>ATP</name>
        <dbReference type="ChEBI" id="CHEBI:30616"/>
    </ligand>
</feature>
<keyword evidence="3 8" id="KW-0235">DNA replication</keyword>
<comment type="domain">
    <text evidence="8">Domain I is involved in oligomerization and binding regulators, domain II is flexibile and of varying length in different bacteria, domain III forms the AAA+ region, while domain IV binds dsDNA.</text>
</comment>
<dbReference type="Pfam" id="PF08299">
    <property type="entry name" value="Bac_DnaA_C"/>
    <property type="match status" value="1"/>
</dbReference>
<dbReference type="InterPro" id="IPR038454">
    <property type="entry name" value="DnaA_N_sf"/>
</dbReference>
<keyword evidence="6 8" id="KW-0446">Lipid-binding</keyword>
<dbReference type="PRINTS" id="PR00051">
    <property type="entry name" value="DNAA"/>
</dbReference>
<dbReference type="GO" id="GO:0003688">
    <property type="term" value="F:DNA replication origin binding"/>
    <property type="evidence" value="ECO:0007669"/>
    <property type="project" value="UniProtKB-UniRule"/>
</dbReference>
<evidence type="ECO:0000259" key="12">
    <source>
        <dbReference type="SMART" id="SM00382"/>
    </source>
</evidence>
<feature type="binding site" evidence="8">
    <location>
        <position position="220"/>
    </location>
    <ligand>
        <name>ATP</name>
        <dbReference type="ChEBI" id="CHEBI:30616"/>
    </ligand>
</feature>
<dbReference type="SMART" id="SM00382">
    <property type="entry name" value="AAA"/>
    <property type="match status" value="1"/>
</dbReference>
<dbReference type="Proteomes" id="UP000193083">
    <property type="component" value="Unassembled WGS sequence"/>
</dbReference>
<evidence type="ECO:0000256" key="3">
    <source>
        <dbReference type="ARBA" id="ARBA00022705"/>
    </source>
</evidence>
<dbReference type="Gene3D" id="3.30.300.180">
    <property type="match status" value="1"/>
</dbReference>
<dbReference type="GO" id="GO:0005524">
    <property type="term" value="F:ATP binding"/>
    <property type="evidence" value="ECO:0007669"/>
    <property type="project" value="UniProtKB-UniRule"/>
</dbReference>
<evidence type="ECO:0000259" key="13">
    <source>
        <dbReference type="SMART" id="SM00760"/>
    </source>
</evidence>
<sequence>MDGGIGSEIEAVLPVFSDSVKADLGSMQAGRGADAAGANFERVKAQLRARLGQDVYSSWFGRMKLAEASKGLVRLSVPTAFLRSWINGHYLEAICEIWREVDPSLLKVEVIVRSPVRHGGPAEAAEQPAARKAARQAETALGSGMLSPPKAERPVAPRAAFVEHESKPGSLGSPLDPRYTFQSFIDGPSNRVAYAAAKTVAEAGPGSVRFNPLFIHASVGLGKTHLLQAIAAEALRNNAKSRVVYLTAEYFMWRFATAIRDNNALTLKEQLRDIDLLIIDDMQFLQGKSIQNEFCHLINMLLDSAKQVVVAADRPPAELESLEPRVRSRLNGGVSLEMSAPDYQMRLEMLRQKLASARAEDQSLSIPDEIIEHVARTVTGSGRELEGAFNQLIFRQSFEPQITLDRIDELLGHIYRSGEPKRVRIEDIQRIVARHYNVSKTELLSNRRTRTIVKPRQVAMYLSKVLTPRSLPEIGRRFGGRDHTTVLHAVRKIEGQSSSDTTLAQELELLRRLINDQA</sequence>
<evidence type="ECO:0000256" key="7">
    <source>
        <dbReference type="ARBA" id="ARBA00023125"/>
    </source>
</evidence>
<evidence type="ECO:0000256" key="11">
    <source>
        <dbReference type="RuleBase" id="RU004227"/>
    </source>
</evidence>
<evidence type="ECO:0000256" key="8">
    <source>
        <dbReference type="HAMAP-Rule" id="MF_00377"/>
    </source>
</evidence>
<dbReference type="InterPro" id="IPR024633">
    <property type="entry name" value="DnaA_N_dom"/>
</dbReference>
<dbReference type="SMART" id="SM00760">
    <property type="entry name" value="Bac_DnaA_C"/>
    <property type="match status" value="1"/>
</dbReference>
<comment type="similarity">
    <text evidence="1 8 11">Belongs to the DnaA family.</text>
</comment>
<keyword evidence="15" id="KW-1185">Reference proteome</keyword>
<evidence type="ECO:0000256" key="9">
    <source>
        <dbReference type="NCBIfam" id="TIGR00362"/>
    </source>
</evidence>
<dbReference type="EMBL" id="FXBL01000004">
    <property type="protein sequence ID" value="SMH34525.1"/>
    <property type="molecule type" value="Genomic_DNA"/>
</dbReference>
<evidence type="ECO:0000256" key="10">
    <source>
        <dbReference type="RuleBase" id="RU000577"/>
    </source>
</evidence>
<dbReference type="Pfam" id="PF11638">
    <property type="entry name" value="DnaA_N"/>
    <property type="match status" value="1"/>
</dbReference>
<comment type="subunit">
    <text evidence="8">Oligomerizes as a right-handed, spiral filament on DNA at oriC.</text>
</comment>
<dbReference type="Pfam" id="PF00308">
    <property type="entry name" value="Bac_DnaA"/>
    <property type="match status" value="1"/>
</dbReference>
<comment type="caution">
    <text evidence="8">Lacks conserved residue(s) required for the propagation of feature annotation.</text>
</comment>
<dbReference type="InterPro" id="IPR013159">
    <property type="entry name" value="DnaA_C"/>
</dbReference>
<dbReference type="GO" id="GO:0008289">
    <property type="term" value="F:lipid binding"/>
    <property type="evidence" value="ECO:0007669"/>
    <property type="project" value="UniProtKB-KW"/>
</dbReference>
<dbReference type="AlphaFoldDB" id="A0A1X7NCP0"/>
<accession>A0A1X7NCP0</accession>
<dbReference type="InterPro" id="IPR018312">
    <property type="entry name" value="Chromosome_initiator_DnaA_CS"/>
</dbReference>
<evidence type="ECO:0000256" key="1">
    <source>
        <dbReference type="ARBA" id="ARBA00006583"/>
    </source>
</evidence>
<dbReference type="Gene3D" id="1.10.1750.10">
    <property type="match status" value="1"/>
</dbReference>
<protein>
    <recommendedName>
        <fullName evidence="8 9">Chromosomal replication initiator protein DnaA</fullName>
    </recommendedName>
</protein>
<dbReference type="GO" id="GO:0006270">
    <property type="term" value="P:DNA replication initiation"/>
    <property type="evidence" value="ECO:0007669"/>
    <property type="project" value="UniProtKB-UniRule"/>
</dbReference>
<feature type="domain" description="AAA+ ATPase" evidence="12">
    <location>
        <begin position="209"/>
        <end position="336"/>
    </location>
</feature>
<dbReference type="InterPro" id="IPR003593">
    <property type="entry name" value="AAA+_ATPase"/>
</dbReference>
<dbReference type="InterPro" id="IPR013317">
    <property type="entry name" value="DnaA_dom"/>
</dbReference>
<dbReference type="PANTHER" id="PTHR30050:SF2">
    <property type="entry name" value="CHROMOSOMAL REPLICATION INITIATOR PROTEIN DNAA"/>
    <property type="match status" value="1"/>
</dbReference>
<evidence type="ECO:0000256" key="2">
    <source>
        <dbReference type="ARBA" id="ARBA00022490"/>
    </source>
</evidence>
<dbReference type="InterPro" id="IPR027417">
    <property type="entry name" value="P-loop_NTPase"/>
</dbReference>
<feature type="region of interest" description="Domain I, interacts with DnaA modulators" evidence="8">
    <location>
        <begin position="1"/>
        <end position="137"/>
    </location>
</feature>
<evidence type="ECO:0000256" key="6">
    <source>
        <dbReference type="ARBA" id="ARBA00023121"/>
    </source>
</evidence>
<dbReference type="PROSITE" id="PS01008">
    <property type="entry name" value="DNAA"/>
    <property type="match status" value="1"/>
</dbReference>
<gene>
    <name evidence="8" type="primary">dnaA</name>
    <name evidence="14" type="ORF">SAMN02982922_1523</name>
</gene>
<reference evidence="14 15" key="1">
    <citation type="submission" date="2017-04" db="EMBL/GenBank/DDBJ databases">
        <authorList>
            <person name="Afonso C.L."/>
            <person name="Miller P.J."/>
            <person name="Scott M.A."/>
            <person name="Spackman E."/>
            <person name="Goraichik I."/>
            <person name="Dimitrov K.M."/>
            <person name="Suarez D.L."/>
            <person name="Swayne D.E."/>
        </authorList>
    </citation>
    <scope>NUCLEOTIDE SEQUENCE [LARGE SCALE GENOMIC DNA]</scope>
    <source>
        <strain evidence="14 15">B5P</strain>
    </source>
</reference>
<feature type="region of interest" description="Domain IV, binds dsDNA" evidence="8">
    <location>
        <begin position="397"/>
        <end position="518"/>
    </location>
</feature>
<dbReference type="HAMAP" id="MF_00377">
    <property type="entry name" value="DnaA_bact"/>
    <property type="match status" value="1"/>
</dbReference>
<evidence type="ECO:0000313" key="14">
    <source>
        <dbReference type="EMBL" id="SMH34525.1"/>
    </source>
</evidence>
<proteinExistence type="inferred from homology"/>
<dbReference type="GO" id="GO:0005886">
    <property type="term" value="C:plasma membrane"/>
    <property type="evidence" value="ECO:0007669"/>
    <property type="project" value="TreeGrafter"/>
</dbReference>
<dbReference type="InterPro" id="IPR020591">
    <property type="entry name" value="Chromosome_initiator_DnaA-like"/>
</dbReference>
<organism evidence="14 15">
    <name type="scientific">Mesorhizobium australicum</name>
    <dbReference type="NCBI Taxonomy" id="536018"/>
    <lineage>
        <taxon>Bacteria</taxon>
        <taxon>Pseudomonadati</taxon>
        <taxon>Pseudomonadota</taxon>
        <taxon>Alphaproteobacteria</taxon>
        <taxon>Hyphomicrobiales</taxon>
        <taxon>Phyllobacteriaceae</taxon>
        <taxon>Mesorhizobium</taxon>
    </lineage>
</organism>
<evidence type="ECO:0000256" key="4">
    <source>
        <dbReference type="ARBA" id="ARBA00022741"/>
    </source>
</evidence>
<evidence type="ECO:0000313" key="15">
    <source>
        <dbReference type="Proteomes" id="UP000193083"/>
    </source>
</evidence>
<comment type="subcellular location">
    <subcellularLocation>
        <location evidence="8">Cytoplasm</location>
    </subcellularLocation>
</comment>
<keyword evidence="7 8" id="KW-0238">DNA-binding</keyword>
<dbReference type="GO" id="GO:0006275">
    <property type="term" value="P:regulation of DNA replication"/>
    <property type="evidence" value="ECO:0007669"/>
    <property type="project" value="UniProtKB-UniRule"/>
</dbReference>
<dbReference type="InterPro" id="IPR001957">
    <property type="entry name" value="Chromosome_initiator_DnaA"/>
</dbReference>
<dbReference type="InterPro" id="IPR010921">
    <property type="entry name" value="Trp_repressor/repl_initiator"/>
</dbReference>
<keyword evidence="4 8" id="KW-0547">Nucleotide-binding</keyword>
<dbReference type="PANTHER" id="PTHR30050">
    <property type="entry name" value="CHROMOSOMAL REPLICATION INITIATOR PROTEIN DNAA"/>
    <property type="match status" value="1"/>
</dbReference>
<dbReference type="Gene3D" id="1.10.8.60">
    <property type="match status" value="1"/>
</dbReference>
<dbReference type="CDD" id="cd00009">
    <property type="entry name" value="AAA"/>
    <property type="match status" value="1"/>
</dbReference>
<feature type="binding site" evidence="8">
    <location>
        <position position="223"/>
    </location>
    <ligand>
        <name>ATP</name>
        <dbReference type="ChEBI" id="CHEBI:30616"/>
    </ligand>
</feature>
<comment type="function">
    <text evidence="8 10">Plays an essential role in the initiation and regulation of chromosomal replication. ATP-DnaA binds to the origin of replication (oriC) to initiate formation of the DNA replication initiation complex once per cell cycle. Binds the DnaA box (a 9 base pair repeat at the origin) and separates the double-stranded (ds)DNA. Forms a right-handed helical filament on oriC DNA; dsDNA binds to the exterior of the filament while single-stranded (ss)DNA is stabiized in the filament's interior. The ATP-DnaA-oriC complex binds and stabilizes one strand of the AT-rich DNA unwinding element (DUE), permitting loading of DNA polymerase. After initiation quickly degrades to an ADP-DnaA complex that is not apt for DNA replication. Binds acidic phospholipids.</text>
</comment>
<keyword evidence="2 8" id="KW-0963">Cytoplasm</keyword>
<feature type="domain" description="Chromosomal replication initiator DnaA C-terminal" evidence="13">
    <location>
        <begin position="424"/>
        <end position="493"/>
    </location>
</feature>
<dbReference type="NCBIfam" id="TIGR00362">
    <property type="entry name" value="DnaA"/>
    <property type="match status" value="1"/>
</dbReference>
<dbReference type="SUPFAM" id="SSF52540">
    <property type="entry name" value="P-loop containing nucleoside triphosphate hydrolases"/>
    <property type="match status" value="1"/>
</dbReference>
<dbReference type="CDD" id="cd06571">
    <property type="entry name" value="Bac_DnaA_C"/>
    <property type="match status" value="1"/>
</dbReference>
<keyword evidence="5 8" id="KW-0067">ATP-binding</keyword>
<dbReference type="SUPFAM" id="SSF48295">
    <property type="entry name" value="TrpR-like"/>
    <property type="match status" value="1"/>
</dbReference>
<evidence type="ECO:0000256" key="5">
    <source>
        <dbReference type="ARBA" id="ARBA00022840"/>
    </source>
</evidence>
<feature type="binding site" evidence="8">
    <location>
        <position position="224"/>
    </location>
    <ligand>
        <name>ATP</name>
        <dbReference type="ChEBI" id="CHEBI:30616"/>
    </ligand>
</feature>
<dbReference type="GO" id="GO:0005737">
    <property type="term" value="C:cytoplasm"/>
    <property type="evidence" value="ECO:0007669"/>
    <property type="project" value="UniProtKB-SubCell"/>
</dbReference>
<name>A0A1X7NCP0_9HYPH</name>
<dbReference type="Gene3D" id="3.40.50.300">
    <property type="entry name" value="P-loop containing nucleotide triphosphate hydrolases"/>
    <property type="match status" value="1"/>
</dbReference>